<name>A0A5C6ERY1_9BACT</name>
<dbReference type="InterPro" id="IPR000644">
    <property type="entry name" value="CBS_dom"/>
</dbReference>
<protein>
    <submittedName>
        <fullName evidence="4">Inosine 5'-monophosphate dehydrogenase</fullName>
    </submittedName>
</protein>
<evidence type="ECO:0000256" key="1">
    <source>
        <dbReference type="ARBA" id="ARBA00023122"/>
    </source>
</evidence>
<dbReference type="Pfam" id="PF00571">
    <property type="entry name" value="CBS"/>
    <property type="match status" value="2"/>
</dbReference>
<keyword evidence="1 2" id="KW-0129">CBS domain</keyword>
<dbReference type="PANTHER" id="PTHR43080">
    <property type="entry name" value="CBS DOMAIN-CONTAINING PROTEIN CBSX3, MITOCHONDRIAL"/>
    <property type="match status" value="1"/>
</dbReference>
<dbReference type="PROSITE" id="PS51371">
    <property type="entry name" value="CBS"/>
    <property type="match status" value="2"/>
</dbReference>
<comment type="caution">
    <text evidence="4">The sequence shown here is derived from an EMBL/GenBank/DDBJ whole genome shotgun (WGS) entry which is preliminary data.</text>
</comment>
<evidence type="ECO:0000313" key="5">
    <source>
        <dbReference type="Proteomes" id="UP000317977"/>
    </source>
</evidence>
<dbReference type="SMART" id="SM00116">
    <property type="entry name" value="CBS"/>
    <property type="match status" value="2"/>
</dbReference>
<dbReference type="EMBL" id="SJPX01000003">
    <property type="protein sequence ID" value="TWU51762.1"/>
    <property type="molecule type" value="Genomic_DNA"/>
</dbReference>
<accession>A0A5C6ERY1</accession>
<dbReference type="CDD" id="cd04584">
    <property type="entry name" value="CBS_pair_AcuB_like"/>
    <property type="match status" value="1"/>
</dbReference>
<feature type="domain" description="CBS" evidence="3">
    <location>
        <begin position="86"/>
        <end position="138"/>
    </location>
</feature>
<dbReference type="InterPro" id="IPR051257">
    <property type="entry name" value="Diverse_CBS-Domain"/>
</dbReference>
<dbReference type="RefSeq" id="WP_186776294.1">
    <property type="nucleotide sequence ID" value="NZ_SJPX01000003.1"/>
</dbReference>
<proteinExistence type="predicted"/>
<gene>
    <name evidence="4" type="ORF">Poly59_33570</name>
</gene>
<feature type="domain" description="CBS" evidence="3">
    <location>
        <begin position="11"/>
        <end position="69"/>
    </location>
</feature>
<evidence type="ECO:0000313" key="4">
    <source>
        <dbReference type="EMBL" id="TWU51762.1"/>
    </source>
</evidence>
<dbReference type="InterPro" id="IPR046342">
    <property type="entry name" value="CBS_dom_sf"/>
</dbReference>
<dbReference type="SUPFAM" id="SSF54631">
    <property type="entry name" value="CBS-domain pair"/>
    <property type="match status" value="1"/>
</dbReference>
<sequence length="138" mass="15205">MKKNEPVTRIMSTDLVTVHDHEPVSKLRKVFEDGDIHHVPIVSGEKLVGIISSNDLMRISFGEFGNQDGKELDAILDHTFTIDGVMNKNPVSLPVSGSIRDAARLLVTHRFHALPVVDDGKLVGIVTSTDLMHFLAEL</sequence>
<evidence type="ECO:0000259" key="3">
    <source>
        <dbReference type="PROSITE" id="PS51371"/>
    </source>
</evidence>
<organism evidence="4 5">
    <name type="scientific">Rubripirellula reticaptiva</name>
    <dbReference type="NCBI Taxonomy" id="2528013"/>
    <lineage>
        <taxon>Bacteria</taxon>
        <taxon>Pseudomonadati</taxon>
        <taxon>Planctomycetota</taxon>
        <taxon>Planctomycetia</taxon>
        <taxon>Pirellulales</taxon>
        <taxon>Pirellulaceae</taxon>
        <taxon>Rubripirellula</taxon>
    </lineage>
</organism>
<dbReference type="Proteomes" id="UP000317977">
    <property type="component" value="Unassembled WGS sequence"/>
</dbReference>
<evidence type="ECO:0000256" key="2">
    <source>
        <dbReference type="PROSITE-ProRule" id="PRU00703"/>
    </source>
</evidence>
<keyword evidence="5" id="KW-1185">Reference proteome</keyword>
<dbReference type="AlphaFoldDB" id="A0A5C6ERY1"/>
<dbReference type="PANTHER" id="PTHR43080:SF2">
    <property type="entry name" value="CBS DOMAIN-CONTAINING PROTEIN"/>
    <property type="match status" value="1"/>
</dbReference>
<dbReference type="Gene3D" id="3.10.580.10">
    <property type="entry name" value="CBS-domain"/>
    <property type="match status" value="1"/>
</dbReference>
<reference evidence="4 5" key="1">
    <citation type="submission" date="2019-02" db="EMBL/GenBank/DDBJ databases">
        <title>Deep-cultivation of Planctomycetes and their phenomic and genomic characterization uncovers novel biology.</title>
        <authorList>
            <person name="Wiegand S."/>
            <person name="Jogler M."/>
            <person name="Boedeker C."/>
            <person name="Pinto D."/>
            <person name="Vollmers J."/>
            <person name="Rivas-Marin E."/>
            <person name="Kohn T."/>
            <person name="Peeters S.H."/>
            <person name="Heuer A."/>
            <person name="Rast P."/>
            <person name="Oberbeckmann S."/>
            <person name="Bunk B."/>
            <person name="Jeske O."/>
            <person name="Meyerdierks A."/>
            <person name="Storesund J.E."/>
            <person name="Kallscheuer N."/>
            <person name="Luecker S."/>
            <person name="Lage O.M."/>
            <person name="Pohl T."/>
            <person name="Merkel B.J."/>
            <person name="Hornburger P."/>
            <person name="Mueller R.-W."/>
            <person name="Bruemmer F."/>
            <person name="Labrenz M."/>
            <person name="Spormann A.M."/>
            <person name="Op Den Camp H."/>
            <person name="Overmann J."/>
            <person name="Amann R."/>
            <person name="Jetten M.S.M."/>
            <person name="Mascher T."/>
            <person name="Medema M.H."/>
            <person name="Devos D.P."/>
            <person name="Kaster A.-K."/>
            <person name="Ovreas L."/>
            <person name="Rohde M."/>
            <person name="Galperin M.Y."/>
            <person name="Jogler C."/>
        </authorList>
    </citation>
    <scope>NUCLEOTIDE SEQUENCE [LARGE SCALE GENOMIC DNA]</scope>
    <source>
        <strain evidence="4 5">Poly59</strain>
    </source>
</reference>